<keyword evidence="2" id="KW-1185">Reference proteome</keyword>
<sequence>MAVYGVLTAVSLQGIAEAQSTVTPRLSARGIYTDNVFLSDEDEQDDFVVEIKPGVHWSQRSRRFVMDMDLEAQILGYTNNENEDGDSVVVNPNFTLSTTSTLINQYLFLDVDGEYGQRLSSLNQRASFDNIALTGDRSDFYSYRISPYIQHRTGGGIDYLLRAEQSTVNFDLDDEDEAESLNDADTERYVVNISNRASGSRFTWALSGTESSIERANESAAQSEFRSASVNLGYRLSTRWSLIAQGGYSENFIDGVERGVNGEYYAGGFSWYPTPRLTLSALHGDRYSEGSLRWQPSRRTEVELVARESDVGINTGESQSVNIRWRGRRSQLYARYDESITNEQFLILEGETLIPIVDPDGNPIIDPNTGNPLVIPIGNFALADDDFLRERGEIGFTYDGRRMRTAINVYQETREYLNRVTLNGDSIGGNITATIPVVAGWSFVGRVNIRDTTYDSDGAKEITTMYRAGMEQALSLKTKWGFYWQYSEQDSDREELALNFKENRLVAEWIYKY</sequence>
<organism evidence="1 2">
    <name type="scientific">Permianibacter aggregans</name>
    <dbReference type="NCBI Taxonomy" id="1510150"/>
    <lineage>
        <taxon>Bacteria</taxon>
        <taxon>Pseudomonadati</taxon>
        <taxon>Pseudomonadota</taxon>
        <taxon>Gammaproteobacteria</taxon>
        <taxon>Pseudomonadales</taxon>
        <taxon>Pseudomonadaceae</taxon>
        <taxon>Permianibacter</taxon>
    </lineage>
</organism>
<proteinExistence type="predicted"/>
<dbReference type="InterPro" id="IPR017467">
    <property type="entry name" value="CHP03016_PEP-CTERM"/>
</dbReference>
<gene>
    <name evidence="1" type="ORF">EV696_10595</name>
</gene>
<comment type="caution">
    <text evidence="1">The sequence shown here is derived from an EMBL/GenBank/DDBJ whole genome shotgun (WGS) entry which is preliminary data.</text>
</comment>
<dbReference type="NCBIfam" id="TIGR03016">
    <property type="entry name" value="pepcterm_hypo_1"/>
    <property type="match status" value="1"/>
</dbReference>
<evidence type="ECO:0000313" key="1">
    <source>
        <dbReference type="EMBL" id="TDQ49121.1"/>
    </source>
</evidence>
<dbReference type="Proteomes" id="UP000295375">
    <property type="component" value="Unassembled WGS sequence"/>
</dbReference>
<accession>A0A4R6UQ28</accession>
<evidence type="ECO:0000313" key="2">
    <source>
        <dbReference type="Proteomes" id="UP000295375"/>
    </source>
</evidence>
<dbReference type="EMBL" id="SNYM01000005">
    <property type="protein sequence ID" value="TDQ49121.1"/>
    <property type="molecule type" value="Genomic_DNA"/>
</dbReference>
<reference evidence="1 2" key="1">
    <citation type="submission" date="2019-03" db="EMBL/GenBank/DDBJ databases">
        <title>Genomic Encyclopedia of Type Strains, Phase IV (KMG-IV): sequencing the most valuable type-strain genomes for metagenomic binning, comparative biology and taxonomic classification.</title>
        <authorList>
            <person name="Goeker M."/>
        </authorList>
    </citation>
    <scope>NUCLEOTIDE SEQUENCE [LARGE SCALE GENOMIC DNA]</scope>
    <source>
        <strain evidence="1 2">DSM 103792</strain>
    </source>
</reference>
<dbReference type="AlphaFoldDB" id="A0A4R6UQ28"/>
<protein>
    <submittedName>
        <fullName evidence="1">Uncharacterized protein (PEP-CTERM system associated)</fullName>
    </submittedName>
</protein>
<name>A0A4R6UQ28_9GAMM</name>
<dbReference type="RefSeq" id="WP_157591339.1">
    <property type="nucleotide sequence ID" value="NZ_CP037953.1"/>
</dbReference>